<dbReference type="SUPFAM" id="SSF52499">
    <property type="entry name" value="Isochorismatase-like hydrolases"/>
    <property type="match status" value="1"/>
</dbReference>
<dbReference type="Pfam" id="PF00857">
    <property type="entry name" value="Isochorismatase"/>
    <property type="match status" value="1"/>
</dbReference>
<dbReference type="Proteomes" id="UP000472335">
    <property type="component" value="Unassembled WGS sequence"/>
</dbReference>
<organism evidence="2 3">
    <name type="scientific">Streptomyces scabichelini</name>
    <dbReference type="NCBI Taxonomy" id="2711217"/>
    <lineage>
        <taxon>Bacteria</taxon>
        <taxon>Bacillati</taxon>
        <taxon>Actinomycetota</taxon>
        <taxon>Actinomycetes</taxon>
        <taxon>Kitasatosporales</taxon>
        <taxon>Streptomycetaceae</taxon>
        <taxon>Streptomyces</taxon>
    </lineage>
</organism>
<dbReference type="Gene3D" id="3.40.50.850">
    <property type="entry name" value="Isochorismatase-like"/>
    <property type="match status" value="1"/>
</dbReference>
<comment type="caution">
    <text evidence="2">The sequence shown here is derived from an EMBL/GenBank/DDBJ whole genome shotgun (WGS) entry which is preliminary data.</text>
</comment>
<dbReference type="InterPro" id="IPR053152">
    <property type="entry name" value="Hydrolase_YcaC-like"/>
</dbReference>
<dbReference type="InterPro" id="IPR000868">
    <property type="entry name" value="Isochorismatase-like_dom"/>
</dbReference>
<gene>
    <name evidence="2" type="ORF">G5C60_40995</name>
</gene>
<proteinExistence type="predicted"/>
<evidence type="ECO:0000259" key="1">
    <source>
        <dbReference type="Pfam" id="PF00857"/>
    </source>
</evidence>
<dbReference type="PANTHER" id="PTHR43559">
    <property type="entry name" value="HYDROLASE YCAC-RELATED"/>
    <property type="match status" value="1"/>
</dbReference>
<reference evidence="2 3" key="1">
    <citation type="submission" date="2020-02" db="EMBL/GenBank/DDBJ databases">
        <title>Whole-genome analyses of novel actinobacteria.</title>
        <authorList>
            <person name="Sahin N."/>
            <person name="Gencbay T."/>
        </authorList>
    </citation>
    <scope>NUCLEOTIDE SEQUENCE [LARGE SCALE GENOMIC DNA]</scope>
    <source>
        <strain evidence="2 3">HC44</strain>
    </source>
</reference>
<dbReference type="RefSeq" id="WP_165267576.1">
    <property type="nucleotide sequence ID" value="NZ_JAAKZY010000212.1"/>
</dbReference>
<keyword evidence="3" id="KW-1185">Reference proteome</keyword>
<feature type="domain" description="Isochorismatase-like" evidence="1">
    <location>
        <begin position="12"/>
        <end position="163"/>
    </location>
</feature>
<accession>A0A6G4VIU8</accession>
<protein>
    <submittedName>
        <fullName evidence="2">Isochorismatase family protein</fullName>
    </submittedName>
</protein>
<evidence type="ECO:0000313" key="2">
    <source>
        <dbReference type="EMBL" id="NGO13805.1"/>
    </source>
</evidence>
<evidence type="ECO:0000313" key="3">
    <source>
        <dbReference type="Proteomes" id="UP000472335"/>
    </source>
</evidence>
<dbReference type="InterPro" id="IPR036380">
    <property type="entry name" value="Isochorismatase-like_sf"/>
</dbReference>
<sequence>MTPEPLNPANTTVVLVDYAVGFANLLRSHNLAEHINNVVGLAKTAKWYESGLVVTNGQSSKPSGPLYPELLEAIGDQPVIERAVDFNSFLDESFAQAVREEGRENLVVGGVATDGCVLQTVLGGLREGYRVHVAVDASASPSLEAHNAAVQRMVQAGAVPVTWFSLAAEFQLDPKFHDAPHRMRLMQENVPSMGMSALTFFHALELGKRAATAV</sequence>
<dbReference type="AlphaFoldDB" id="A0A6G4VIU8"/>
<dbReference type="PANTHER" id="PTHR43559:SF1">
    <property type="entry name" value="HYDROLASE"/>
    <property type="match status" value="1"/>
</dbReference>
<dbReference type="EMBL" id="JAAKZY010000212">
    <property type="protein sequence ID" value="NGO13805.1"/>
    <property type="molecule type" value="Genomic_DNA"/>
</dbReference>
<name>A0A6G4VIU8_9ACTN</name>